<dbReference type="OrthoDB" id="350778at2"/>
<keyword evidence="4" id="KW-1185">Reference proteome</keyword>
<dbReference type="PATRIC" id="fig|1125699.3.peg.823"/>
<feature type="domain" description="PilZN3" evidence="2">
    <location>
        <begin position="7"/>
        <end position="140"/>
    </location>
</feature>
<dbReference type="AlphaFoldDB" id="S3KE51"/>
<evidence type="ECO:0000256" key="1">
    <source>
        <dbReference type="SAM" id="MobiDB-lite"/>
    </source>
</evidence>
<evidence type="ECO:0000313" key="3">
    <source>
        <dbReference type="EMBL" id="EPF30492.1"/>
    </source>
</evidence>
<dbReference type="RefSeq" id="WP_016525103.1">
    <property type="nucleotide sequence ID" value="NZ_KE332518.1"/>
</dbReference>
<sequence length="314" mass="34391">MGVMTSQQISRFYDSYRNTEIMFSKETIKALNLDPRQVYIKCNSGQWPCIINSSSLSIARIIIGTKGGAYAAIQKVNTPVSLRFFFSDPNGQTMSFFVNAHVSAMDPYMNSKELAIATLAFNSKPPDDLIEIVGRLLETKDNAVKRREERIAITPESKRRLSLMKEETIVNIQNVPRNCIIRDLSFSGVKLIMMGVAQFLKNKEASLQLEFDEPRETLIIKGLTVNAVPVEGRKELVTLSIKFDEASVPISYKIHINNCLTAVRQKMLNSVAQSAPAKPAAAASASTIPAAKPTAPASPAAADIPNAAAQKTQG</sequence>
<dbReference type="eggNOG" id="ENOG502ZPJT">
    <property type="taxonomic scope" value="Bacteria"/>
</dbReference>
<comment type="caution">
    <text evidence="3">The sequence shown here is derived from an EMBL/GenBank/DDBJ whole genome shotgun (WGS) entry which is preliminary data.</text>
</comment>
<evidence type="ECO:0000313" key="4">
    <source>
        <dbReference type="Proteomes" id="UP000014541"/>
    </source>
</evidence>
<dbReference type="HOGENOM" id="CLU_070336_0_0_12"/>
<gene>
    <name evidence="3" type="ORF">HMPREF9194_00809</name>
</gene>
<dbReference type="Proteomes" id="UP000014541">
    <property type="component" value="Unassembled WGS sequence"/>
</dbReference>
<accession>S3KE51</accession>
<dbReference type="Pfam" id="PF20424">
    <property type="entry name" value="PilZN3"/>
    <property type="match status" value="1"/>
</dbReference>
<dbReference type="EMBL" id="ATFF01000006">
    <property type="protein sequence ID" value="EPF30492.1"/>
    <property type="molecule type" value="Genomic_DNA"/>
</dbReference>
<dbReference type="InterPro" id="IPR046853">
    <property type="entry name" value="PilZN3"/>
</dbReference>
<dbReference type="STRING" id="1125699.HMPREF9194_00809"/>
<feature type="region of interest" description="Disordered" evidence="1">
    <location>
        <begin position="282"/>
        <end position="314"/>
    </location>
</feature>
<evidence type="ECO:0000259" key="2">
    <source>
        <dbReference type="Pfam" id="PF20424"/>
    </source>
</evidence>
<organism evidence="3 4">
    <name type="scientific">Treponema maltophilum ATCC 51939</name>
    <dbReference type="NCBI Taxonomy" id="1125699"/>
    <lineage>
        <taxon>Bacteria</taxon>
        <taxon>Pseudomonadati</taxon>
        <taxon>Spirochaetota</taxon>
        <taxon>Spirochaetia</taxon>
        <taxon>Spirochaetales</taxon>
        <taxon>Treponemataceae</taxon>
        <taxon>Treponema</taxon>
    </lineage>
</organism>
<proteinExistence type="predicted"/>
<reference evidence="3 4" key="1">
    <citation type="submission" date="2013-04" db="EMBL/GenBank/DDBJ databases">
        <title>The Genome Sequence of Treponema maltophilum ATCC 51939.</title>
        <authorList>
            <consortium name="The Broad Institute Genomics Platform"/>
            <person name="Earl A."/>
            <person name="Ward D."/>
            <person name="Feldgarden M."/>
            <person name="Gevers D."/>
            <person name="Leonetti C."/>
            <person name="Blanton J.M."/>
            <person name="Dewhirst F.E."/>
            <person name="Izard J."/>
            <person name="Walker B."/>
            <person name="Young S."/>
            <person name="Zeng Q."/>
            <person name="Gargeya S."/>
            <person name="Fitzgerald M."/>
            <person name="Haas B."/>
            <person name="Abouelleil A."/>
            <person name="Allen A.W."/>
            <person name="Alvarado L."/>
            <person name="Arachchi H.M."/>
            <person name="Berlin A.M."/>
            <person name="Chapman S.B."/>
            <person name="Gainer-Dewar J."/>
            <person name="Goldberg J."/>
            <person name="Griggs A."/>
            <person name="Gujja S."/>
            <person name="Hansen M."/>
            <person name="Howarth C."/>
            <person name="Imamovic A."/>
            <person name="Ireland A."/>
            <person name="Larimer J."/>
            <person name="McCowan C."/>
            <person name="Murphy C."/>
            <person name="Pearson M."/>
            <person name="Poon T.W."/>
            <person name="Priest M."/>
            <person name="Roberts A."/>
            <person name="Saif S."/>
            <person name="Shea T."/>
            <person name="Sisk P."/>
            <person name="Sykes S."/>
            <person name="Wortman J."/>
            <person name="Nusbaum C."/>
            <person name="Birren B."/>
        </authorList>
    </citation>
    <scope>NUCLEOTIDE SEQUENCE [LARGE SCALE GENOMIC DNA]</scope>
    <source>
        <strain evidence="3 4">ATCC 51939</strain>
    </source>
</reference>
<name>S3KE51_TREMA</name>
<protein>
    <recommendedName>
        <fullName evidence="2">PilZN3 domain-containing protein</fullName>
    </recommendedName>
</protein>